<dbReference type="PROSITE" id="PS51885">
    <property type="entry name" value="NEPRILYSIN"/>
    <property type="match status" value="1"/>
</dbReference>
<feature type="transmembrane region" description="Helical" evidence="1">
    <location>
        <begin position="125"/>
        <end position="143"/>
    </location>
</feature>
<dbReference type="InterPro" id="IPR000718">
    <property type="entry name" value="Peptidase_M13"/>
</dbReference>
<evidence type="ECO:0000256" key="1">
    <source>
        <dbReference type="SAM" id="Phobius"/>
    </source>
</evidence>
<keyword evidence="1" id="KW-0812">Transmembrane</keyword>
<dbReference type="EMBL" id="JABSTU010000005">
    <property type="protein sequence ID" value="KAH8031695.1"/>
    <property type="molecule type" value="Genomic_DNA"/>
</dbReference>
<dbReference type="Gene3D" id="3.40.390.10">
    <property type="entry name" value="Collagenase (Catalytic Domain)"/>
    <property type="match status" value="1"/>
</dbReference>
<keyword evidence="3" id="KW-1185">Reference proteome</keyword>
<keyword evidence="1" id="KW-0472">Membrane</keyword>
<dbReference type="AlphaFoldDB" id="A0A9J6EBK9"/>
<sequence>MTCLRIRQSTVHTVRLSPTHVFSQASQVNYFLAPVREGIRFVVTRSASRYEALQTLAQRLASPHASENGSDFADCAPGCAMHEEEDDVSTIDCNVDTTEQEEEDDQPEDFEPPTRNVLLRARPHVFAMFELLTLVVVVVYVYYNPKPWPWSLQLSCVSLECFNVQAELHSSMDLSAEPCDDFYQYVCGHWAEGHSRYQDQFRYLEVSMMPLFVGHALIM</sequence>
<dbReference type="SUPFAM" id="SSF55486">
    <property type="entry name" value="Metalloproteases ('zincins'), catalytic domain"/>
    <property type="match status" value="1"/>
</dbReference>
<evidence type="ECO:0008006" key="4">
    <source>
        <dbReference type="Google" id="ProtNLM"/>
    </source>
</evidence>
<accession>A0A9J6EBK9</accession>
<evidence type="ECO:0000313" key="3">
    <source>
        <dbReference type="Proteomes" id="UP000821866"/>
    </source>
</evidence>
<organism evidence="2 3">
    <name type="scientific">Rhipicephalus microplus</name>
    <name type="common">Cattle tick</name>
    <name type="synonym">Boophilus microplus</name>
    <dbReference type="NCBI Taxonomy" id="6941"/>
    <lineage>
        <taxon>Eukaryota</taxon>
        <taxon>Metazoa</taxon>
        <taxon>Ecdysozoa</taxon>
        <taxon>Arthropoda</taxon>
        <taxon>Chelicerata</taxon>
        <taxon>Arachnida</taxon>
        <taxon>Acari</taxon>
        <taxon>Parasitiformes</taxon>
        <taxon>Ixodida</taxon>
        <taxon>Ixodoidea</taxon>
        <taxon>Ixodidae</taxon>
        <taxon>Rhipicephalinae</taxon>
        <taxon>Rhipicephalus</taxon>
        <taxon>Boophilus</taxon>
    </lineage>
</organism>
<comment type="caution">
    <text evidence="2">The sequence shown here is derived from an EMBL/GenBank/DDBJ whole genome shotgun (WGS) entry which is preliminary data.</text>
</comment>
<dbReference type="VEuPathDB" id="VectorBase:LOC119165014"/>
<protein>
    <recommendedName>
        <fullName evidence="4">Peptidase M13 N-terminal domain-containing protein</fullName>
    </recommendedName>
</protein>
<keyword evidence="1" id="KW-1133">Transmembrane helix</keyword>
<dbReference type="GO" id="GO:0005886">
    <property type="term" value="C:plasma membrane"/>
    <property type="evidence" value="ECO:0007669"/>
    <property type="project" value="TreeGrafter"/>
</dbReference>
<reference evidence="2" key="2">
    <citation type="submission" date="2021-09" db="EMBL/GenBank/DDBJ databases">
        <authorList>
            <person name="Jia N."/>
            <person name="Wang J."/>
            <person name="Shi W."/>
            <person name="Du L."/>
            <person name="Sun Y."/>
            <person name="Zhan W."/>
            <person name="Jiang J."/>
            <person name="Wang Q."/>
            <person name="Zhang B."/>
            <person name="Ji P."/>
            <person name="Sakyi L.B."/>
            <person name="Cui X."/>
            <person name="Yuan T."/>
            <person name="Jiang B."/>
            <person name="Yang W."/>
            <person name="Lam T.T.-Y."/>
            <person name="Chang Q."/>
            <person name="Ding S."/>
            <person name="Wang X."/>
            <person name="Zhu J."/>
            <person name="Ruan X."/>
            <person name="Zhao L."/>
            <person name="Wei J."/>
            <person name="Que T."/>
            <person name="Du C."/>
            <person name="Cheng J."/>
            <person name="Dai P."/>
            <person name="Han X."/>
            <person name="Huang E."/>
            <person name="Gao Y."/>
            <person name="Liu J."/>
            <person name="Shao H."/>
            <person name="Ye R."/>
            <person name="Li L."/>
            <person name="Wei W."/>
            <person name="Wang X."/>
            <person name="Wang C."/>
            <person name="Huo Q."/>
            <person name="Li W."/>
            <person name="Guo W."/>
            <person name="Chen H."/>
            <person name="Chen S."/>
            <person name="Zhou L."/>
            <person name="Zhou L."/>
            <person name="Ni X."/>
            <person name="Tian J."/>
            <person name="Zhou Y."/>
            <person name="Sheng Y."/>
            <person name="Liu T."/>
            <person name="Pan Y."/>
            <person name="Xia L."/>
            <person name="Li J."/>
            <person name="Zhao F."/>
            <person name="Cao W."/>
        </authorList>
    </citation>
    <scope>NUCLEOTIDE SEQUENCE</scope>
    <source>
        <strain evidence="2">Rmic-2018</strain>
        <tissue evidence="2">Larvae</tissue>
    </source>
</reference>
<dbReference type="GO" id="GO:0004222">
    <property type="term" value="F:metalloendopeptidase activity"/>
    <property type="evidence" value="ECO:0007669"/>
    <property type="project" value="InterPro"/>
</dbReference>
<dbReference type="PANTHER" id="PTHR11733">
    <property type="entry name" value="ZINC METALLOPROTEASE FAMILY M13 NEPRILYSIN-RELATED"/>
    <property type="match status" value="1"/>
</dbReference>
<reference evidence="2" key="1">
    <citation type="journal article" date="2020" name="Cell">
        <title>Large-Scale Comparative Analyses of Tick Genomes Elucidate Their Genetic Diversity and Vector Capacities.</title>
        <authorList>
            <consortium name="Tick Genome and Microbiome Consortium (TIGMIC)"/>
            <person name="Jia N."/>
            <person name="Wang J."/>
            <person name="Shi W."/>
            <person name="Du L."/>
            <person name="Sun Y."/>
            <person name="Zhan W."/>
            <person name="Jiang J.F."/>
            <person name="Wang Q."/>
            <person name="Zhang B."/>
            <person name="Ji P."/>
            <person name="Bell-Sakyi L."/>
            <person name="Cui X.M."/>
            <person name="Yuan T.T."/>
            <person name="Jiang B.G."/>
            <person name="Yang W.F."/>
            <person name="Lam T.T."/>
            <person name="Chang Q.C."/>
            <person name="Ding S.J."/>
            <person name="Wang X.J."/>
            <person name="Zhu J.G."/>
            <person name="Ruan X.D."/>
            <person name="Zhao L."/>
            <person name="Wei J.T."/>
            <person name="Ye R.Z."/>
            <person name="Que T.C."/>
            <person name="Du C.H."/>
            <person name="Zhou Y.H."/>
            <person name="Cheng J.X."/>
            <person name="Dai P.F."/>
            <person name="Guo W.B."/>
            <person name="Han X.H."/>
            <person name="Huang E.J."/>
            <person name="Li L.F."/>
            <person name="Wei W."/>
            <person name="Gao Y.C."/>
            <person name="Liu J.Z."/>
            <person name="Shao H.Z."/>
            <person name="Wang X."/>
            <person name="Wang C.C."/>
            <person name="Yang T.C."/>
            <person name="Huo Q.B."/>
            <person name="Li W."/>
            <person name="Chen H.Y."/>
            <person name="Chen S.E."/>
            <person name="Zhou L.G."/>
            <person name="Ni X.B."/>
            <person name="Tian J.H."/>
            <person name="Sheng Y."/>
            <person name="Liu T."/>
            <person name="Pan Y.S."/>
            <person name="Xia L.Y."/>
            <person name="Li J."/>
            <person name="Zhao F."/>
            <person name="Cao W.C."/>
        </authorList>
    </citation>
    <scope>NUCLEOTIDE SEQUENCE</scope>
    <source>
        <strain evidence="2">Rmic-2018</strain>
    </source>
</reference>
<name>A0A9J6EBK9_RHIMP</name>
<gene>
    <name evidence="2" type="ORF">HPB51_020074</name>
</gene>
<proteinExistence type="predicted"/>
<evidence type="ECO:0000313" key="2">
    <source>
        <dbReference type="EMBL" id="KAH8031695.1"/>
    </source>
</evidence>
<dbReference type="Proteomes" id="UP000821866">
    <property type="component" value="Chromosome 3"/>
</dbReference>
<dbReference type="InterPro" id="IPR024079">
    <property type="entry name" value="MetalloPept_cat_dom_sf"/>
</dbReference>
<dbReference type="GO" id="GO:0016485">
    <property type="term" value="P:protein processing"/>
    <property type="evidence" value="ECO:0007669"/>
    <property type="project" value="TreeGrafter"/>
</dbReference>
<dbReference type="PANTHER" id="PTHR11733:SF167">
    <property type="entry name" value="FI17812P1-RELATED"/>
    <property type="match status" value="1"/>
</dbReference>